<dbReference type="InterPro" id="IPR002745">
    <property type="entry name" value="Ptrans_KptA/Tpt1"/>
</dbReference>
<name>A0A380MX75_9GAMM</name>
<dbReference type="PANTHER" id="PTHR12684">
    <property type="entry name" value="PUTATIVE PHOSPHOTRANSFERASE"/>
    <property type="match status" value="1"/>
</dbReference>
<dbReference type="Gene3D" id="3.20.170.30">
    <property type="match status" value="1"/>
</dbReference>
<dbReference type="InterPro" id="IPR022928">
    <property type="entry name" value="RNA_2'-PTrans_KptA"/>
</dbReference>
<dbReference type="EMBL" id="UHIC01000001">
    <property type="protein sequence ID" value="SUO97200.1"/>
    <property type="molecule type" value="Genomic_DNA"/>
</dbReference>
<protein>
    <recommendedName>
        <fullName evidence="5">Probable RNA 2'-phosphotransferase</fullName>
        <ecNumber evidence="5">2.7.1.-</ecNumber>
    </recommendedName>
</protein>
<evidence type="ECO:0000313" key="7">
    <source>
        <dbReference type="Proteomes" id="UP000254601"/>
    </source>
</evidence>
<dbReference type="EC" id="2.7.1.-" evidence="5"/>
<proteinExistence type="inferred from homology"/>
<dbReference type="Proteomes" id="UP000254601">
    <property type="component" value="Unassembled WGS sequence"/>
</dbReference>
<evidence type="ECO:0000256" key="4">
    <source>
        <dbReference type="ARBA" id="ARBA00025212"/>
    </source>
</evidence>
<dbReference type="HAMAP" id="MF_00299">
    <property type="entry name" value="KptA"/>
    <property type="match status" value="1"/>
</dbReference>
<dbReference type="GO" id="GO:0003950">
    <property type="term" value="F:NAD+ poly-ADP-ribosyltransferase activity"/>
    <property type="evidence" value="ECO:0007669"/>
    <property type="project" value="InterPro"/>
</dbReference>
<dbReference type="GO" id="GO:0000215">
    <property type="term" value="F:tRNA 2'-phosphotransferase activity"/>
    <property type="evidence" value="ECO:0007669"/>
    <property type="project" value="TreeGrafter"/>
</dbReference>
<dbReference type="Pfam" id="PF01885">
    <property type="entry name" value="PTS_2-RNA"/>
    <property type="match status" value="1"/>
</dbReference>
<keyword evidence="3 5" id="KW-0520">NAD</keyword>
<evidence type="ECO:0000256" key="3">
    <source>
        <dbReference type="ARBA" id="ARBA00023027"/>
    </source>
</evidence>
<dbReference type="NCBIfam" id="NF002014">
    <property type="entry name" value="PRK00819.1-4"/>
    <property type="match status" value="1"/>
</dbReference>
<dbReference type="InterPro" id="IPR042080">
    <property type="entry name" value="RNA_2'-PTrans_N"/>
</dbReference>
<comment type="similarity">
    <text evidence="1 5">Belongs to the KptA/TPT1 family.</text>
</comment>
<evidence type="ECO:0000256" key="5">
    <source>
        <dbReference type="HAMAP-Rule" id="MF_00299"/>
    </source>
</evidence>
<dbReference type="OrthoDB" id="4537997at2"/>
<organism evidence="6 7">
    <name type="scientific">Suttonella ornithocola</name>
    <dbReference type="NCBI Taxonomy" id="279832"/>
    <lineage>
        <taxon>Bacteria</taxon>
        <taxon>Pseudomonadati</taxon>
        <taxon>Pseudomonadota</taxon>
        <taxon>Gammaproteobacteria</taxon>
        <taxon>Cardiobacteriales</taxon>
        <taxon>Cardiobacteriaceae</taxon>
        <taxon>Suttonella</taxon>
    </lineage>
</organism>
<keyword evidence="7" id="KW-1185">Reference proteome</keyword>
<evidence type="ECO:0000256" key="1">
    <source>
        <dbReference type="ARBA" id="ARBA00009836"/>
    </source>
</evidence>
<dbReference type="AlphaFoldDB" id="A0A380MX75"/>
<evidence type="ECO:0000313" key="6">
    <source>
        <dbReference type="EMBL" id="SUO97200.1"/>
    </source>
</evidence>
<sequence>MNKQNLTKISKFLSYVLRHKPEEIGLQLNSEGWAKISELIAGAERKGYHLNTECIYEIVATNDKKRFALSEDRQYIRAVQGHSTNTVDITFAEKTPPKTLYHGTASRNIDAIFREGLKPGSRQYVHLSDNTEIAKKVGMRYGKPVILKIDTEKMCNSGHIFYQAENKVWLTKAVPTEYISILDIK</sequence>
<dbReference type="GO" id="GO:0006388">
    <property type="term" value="P:tRNA splicing, via endonucleolytic cleavage and ligation"/>
    <property type="evidence" value="ECO:0007669"/>
    <property type="project" value="UniProtKB-UniRule"/>
</dbReference>
<dbReference type="Gene3D" id="1.10.10.970">
    <property type="entry name" value="RNA 2'-phosphotransferase, Tpt1/KptA family, N-terminal domain"/>
    <property type="match status" value="1"/>
</dbReference>
<keyword evidence="2 5" id="KW-0808">Transferase</keyword>
<reference evidence="6 7" key="1">
    <citation type="submission" date="2018-06" db="EMBL/GenBank/DDBJ databases">
        <authorList>
            <consortium name="Pathogen Informatics"/>
            <person name="Doyle S."/>
        </authorList>
    </citation>
    <scope>NUCLEOTIDE SEQUENCE [LARGE SCALE GENOMIC DNA]</scope>
    <source>
        <strain evidence="6 7">NCTC13337</strain>
    </source>
</reference>
<gene>
    <name evidence="5" type="primary">kptA</name>
    <name evidence="6" type="ORF">NCTC13337_02255</name>
</gene>
<dbReference type="RefSeq" id="WP_072576687.1">
    <property type="nucleotide sequence ID" value="NZ_LWHB01000091.1"/>
</dbReference>
<comment type="function">
    <text evidence="4 5">Removes the 2'-phosphate from RNA via an intermediate in which the phosphate is ADP-ribosylated by NAD followed by a presumed transesterification to release the RNA and generate ADP-ribose 1''-2''-cyclic phosphate (APPR&gt;P). May function as an ADP-ribosylase.</text>
</comment>
<dbReference type="InterPro" id="IPR042081">
    <property type="entry name" value="RNA_2'-PTrans_C"/>
</dbReference>
<dbReference type="SUPFAM" id="SSF56399">
    <property type="entry name" value="ADP-ribosylation"/>
    <property type="match status" value="1"/>
</dbReference>
<evidence type="ECO:0000256" key="2">
    <source>
        <dbReference type="ARBA" id="ARBA00022679"/>
    </source>
</evidence>
<accession>A0A380MX75</accession>
<dbReference type="PANTHER" id="PTHR12684:SF2">
    <property type="entry name" value="TRNA 2'-PHOSPHOTRANSFERASE 1"/>
    <property type="match status" value="1"/>
</dbReference>